<keyword evidence="3 9" id="KW-0812">Transmembrane</keyword>
<evidence type="ECO:0000313" key="12">
    <source>
        <dbReference type="Proteomes" id="UP000322873"/>
    </source>
</evidence>
<comment type="subcellular location">
    <subcellularLocation>
        <location evidence="1">Membrane</location>
        <topology evidence="1">Single-pass membrane protein</topology>
    </subcellularLocation>
</comment>
<dbReference type="Pfam" id="PF21314">
    <property type="entry name" value="TM_ErbB1"/>
    <property type="match status" value="1"/>
</dbReference>
<keyword evidence="6 9" id="KW-1133">Transmembrane helix</keyword>
<evidence type="ECO:0000256" key="4">
    <source>
        <dbReference type="ARBA" id="ARBA00022741"/>
    </source>
</evidence>
<dbReference type="GO" id="GO:0071944">
    <property type="term" value="C:cell periphery"/>
    <property type="evidence" value="ECO:0007669"/>
    <property type="project" value="UniProtKB-ARBA"/>
</dbReference>
<proteinExistence type="predicted"/>
<feature type="domain" description="Epidermal growth factor receptor-like transmembrane-juxtamembrane segment" evidence="10">
    <location>
        <begin position="200"/>
        <end position="227"/>
    </location>
</feature>
<gene>
    <name evidence="11" type="ORF">EYC84_001187</name>
</gene>
<keyword evidence="7 9" id="KW-0472">Membrane</keyword>
<keyword evidence="5" id="KW-0067">ATP-binding</keyword>
<evidence type="ECO:0000256" key="3">
    <source>
        <dbReference type="ARBA" id="ARBA00022692"/>
    </source>
</evidence>
<sequence>MATPKVSEQVDSAVSIAVDILTSSVFSLVAPVSYVAIPESTGSALVPGESSSSLSPSIVVIATSTTTNLQLVGIDVPVTTSSSTIGTTDNTSSGAVSTPFPYVVSTVVVAPSSTIDTLPSVTISPSIISYTVPVLLTSAISSTNSTLIPSYIVPTTLTTLTFPSTPTESPSSNNSNPIISTAPDPTTSNKPSSTHIGAYIGAAVGGVILLVLLLLSIICLTRRRKYKHPKHHPDRPAFIGGYELKLDKVGDLQRVVHEKRVRRKTFEAWKRGVVPDLDPDDVAGQSEFNFGFESPKAAYSNSLADINEEVWIPNQRVREEGEELVGDDHDVYVVSPIEDEQRGRGWLDEQKPERPISGIKPLIFEWEQRADSRSRSPTGMARQVL</sequence>
<evidence type="ECO:0000313" key="11">
    <source>
        <dbReference type="EMBL" id="KAA8569574.1"/>
    </source>
</evidence>
<evidence type="ECO:0000256" key="6">
    <source>
        <dbReference type="ARBA" id="ARBA00022989"/>
    </source>
</evidence>
<evidence type="ECO:0000256" key="7">
    <source>
        <dbReference type="ARBA" id="ARBA00023136"/>
    </source>
</evidence>
<dbReference type="PANTHER" id="PTHR15549:SF30">
    <property type="entry name" value="MID2 DOMAIN-CONTAINING PROTEIN"/>
    <property type="match status" value="1"/>
</dbReference>
<evidence type="ECO:0000256" key="2">
    <source>
        <dbReference type="ARBA" id="ARBA00022553"/>
    </source>
</evidence>
<keyword evidence="2" id="KW-0597">Phosphoprotein</keyword>
<organism evidence="11 12">
    <name type="scientific">Monilinia fructicola</name>
    <name type="common">Brown rot fungus</name>
    <name type="synonym">Ciboria fructicola</name>
    <dbReference type="NCBI Taxonomy" id="38448"/>
    <lineage>
        <taxon>Eukaryota</taxon>
        <taxon>Fungi</taxon>
        <taxon>Dikarya</taxon>
        <taxon>Ascomycota</taxon>
        <taxon>Pezizomycotina</taxon>
        <taxon>Leotiomycetes</taxon>
        <taxon>Helotiales</taxon>
        <taxon>Sclerotiniaceae</taxon>
        <taxon>Monilinia</taxon>
    </lineage>
</organism>
<feature type="transmembrane region" description="Helical" evidence="9">
    <location>
        <begin position="196"/>
        <end position="220"/>
    </location>
</feature>
<evidence type="ECO:0000256" key="1">
    <source>
        <dbReference type="ARBA" id="ARBA00004167"/>
    </source>
</evidence>
<evidence type="ECO:0000259" key="10">
    <source>
        <dbReference type="Pfam" id="PF21314"/>
    </source>
</evidence>
<dbReference type="Proteomes" id="UP000322873">
    <property type="component" value="Unassembled WGS sequence"/>
</dbReference>
<keyword evidence="4" id="KW-0547">Nucleotide-binding</keyword>
<dbReference type="PANTHER" id="PTHR15549">
    <property type="entry name" value="PAIRED IMMUNOGLOBULIN-LIKE TYPE 2 RECEPTOR"/>
    <property type="match status" value="1"/>
</dbReference>
<evidence type="ECO:0000256" key="5">
    <source>
        <dbReference type="ARBA" id="ARBA00022840"/>
    </source>
</evidence>
<dbReference type="EMBL" id="VICG01000008">
    <property type="protein sequence ID" value="KAA8569574.1"/>
    <property type="molecule type" value="Genomic_DNA"/>
</dbReference>
<dbReference type="AlphaFoldDB" id="A0A5M9JJD8"/>
<keyword evidence="12" id="KW-1185">Reference proteome</keyword>
<evidence type="ECO:0000256" key="8">
    <source>
        <dbReference type="SAM" id="MobiDB-lite"/>
    </source>
</evidence>
<evidence type="ECO:0000256" key="9">
    <source>
        <dbReference type="SAM" id="Phobius"/>
    </source>
</evidence>
<dbReference type="VEuPathDB" id="FungiDB:MFRU_004g03180"/>
<reference evidence="11 12" key="1">
    <citation type="submission" date="2019-06" db="EMBL/GenBank/DDBJ databases">
        <title>Genome Sequence of the Brown Rot Fungal Pathogen Monilinia fructicola.</title>
        <authorList>
            <person name="De Miccolis Angelini R.M."/>
            <person name="Landi L."/>
            <person name="Abate D."/>
            <person name="Pollastro S."/>
            <person name="Romanazzi G."/>
            <person name="Faretra F."/>
        </authorList>
    </citation>
    <scope>NUCLEOTIDE SEQUENCE [LARGE SCALE GENOMIC DNA]</scope>
    <source>
        <strain evidence="11 12">Mfrc123</strain>
    </source>
</reference>
<feature type="region of interest" description="Disordered" evidence="8">
    <location>
        <begin position="163"/>
        <end position="191"/>
    </location>
</feature>
<accession>A0A5M9JJD8</accession>
<name>A0A5M9JJD8_MONFR</name>
<comment type="caution">
    <text evidence="11">The sequence shown here is derived from an EMBL/GenBank/DDBJ whole genome shotgun (WGS) entry which is preliminary data.</text>
</comment>
<dbReference type="InterPro" id="IPR051694">
    <property type="entry name" value="Immunoregulatory_rcpt-like"/>
</dbReference>
<dbReference type="GO" id="GO:0005524">
    <property type="term" value="F:ATP binding"/>
    <property type="evidence" value="ECO:0007669"/>
    <property type="project" value="UniProtKB-KW"/>
</dbReference>
<dbReference type="InterPro" id="IPR049328">
    <property type="entry name" value="TM_ErbB1"/>
</dbReference>
<feature type="compositionally biased region" description="Low complexity" evidence="8">
    <location>
        <begin position="163"/>
        <end position="183"/>
    </location>
</feature>
<dbReference type="GO" id="GO:0016020">
    <property type="term" value="C:membrane"/>
    <property type="evidence" value="ECO:0007669"/>
    <property type="project" value="UniProtKB-SubCell"/>
</dbReference>
<protein>
    <recommendedName>
        <fullName evidence="10">Epidermal growth factor receptor-like transmembrane-juxtamembrane segment domain-containing protein</fullName>
    </recommendedName>
</protein>